<evidence type="ECO:0000313" key="11">
    <source>
        <dbReference type="Proteomes" id="UP000003860"/>
    </source>
</evidence>
<accession>F1TB69</accession>
<evidence type="ECO:0000256" key="9">
    <source>
        <dbReference type="SAM" id="Phobius"/>
    </source>
</evidence>
<keyword evidence="7 8" id="KW-0472">Membrane</keyword>
<evidence type="ECO:0000256" key="4">
    <source>
        <dbReference type="ARBA" id="ARBA00022475"/>
    </source>
</evidence>
<comment type="caution">
    <text evidence="10">The sequence shown here is derived from an EMBL/GenBank/DDBJ whole genome shotgun (WGS) entry which is preliminary data.</text>
</comment>
<evidence type="ECO:0000256" key="8">
    <source>
        <dbReference type="PIRNR" id="PIRNR037778"/>
    </source>
</evidence>
<dbReference type="GO" id="GO:0032217">
    <property type="term" value="F:riboflavin transmembrane transporter activity"/>
    <property type="evidence" value="ECO:0007669"/>
    <property type="project" value="UniProtKB-UniRule"/>
</dbReference>
<dbReference type="STRING" id="588581.Cpap_2423"/>
<evidence type="ECO:0000256" key="6">
    <source>
        <dbReference type="ARBA" id="ARBA00022989"/>
    </source>
</evidence>
<evidence type="ECO:0000256" key="1">
    <source>
        <dbReference type="ARBA" id="ARBA00004651"/>
    </source>
</evidence>
<dbReference type="Pfam" id="PF12822">
    <property type="entry name" value="ECF_trnsprt"/>
    <property type="match status" value="1"/>
</dbReference>
<proteinExistence type="inferred from homology"/>
<feature type="transmembrane region" description="Helical" evidence="9">
    <location>
        <begin position="75"/>
        <end position="95"/>
    </location>
</feature>
<evidence type="ECO:0000313" key="10">
    <source>
        <dbReference type="EMBL" id="EGD48273.1"/>
    </source>
</evidence>
<reference evidence="10" key="1">
    <citation type="submission" date="2009-07" db="EMBL/GenBank/DDBJ databases">
        <authorList>
            <consortium name="US DOE Joint Genome Institute (JGI-PGF)"/>
            <person name="Lucas S."/>
            <person name="Copeland A."/>
            <person name="Lapidus A."/>
            <person name="Glavina del Rio T."/>
            <person name="Tice H."/>
            <person name="Bruce D."/>
            <person name="Goodwin L."/>
            <person name="Pitluck S."/>
            <person name="Larimer F."/>
            <person name="Land M.L."/>
            <person name="Mouttaki H."/>
            <person name="He Z."/>
            <person name="Zhou J."/>
            <person name="Hemme C.L."/>
        </authorList>
    </citation>
    <scope>NUCLEOTIDE SEQUENCE</scope>
    <source>
        <strain evidence="10">DSM 2782</strain>
    </source>
</reference>
<reference evidence="10" key="2">
    <citation type="submission" date="2011-01" db="EMBL/GenBank/DDBJ databases">
        <title>The Non-contiguous Finished genome of Clostridium papyrosolvens.</title>
        <authorList>
            <person name="Lucas S."/>
            <person name="Copeland A."/>
            <person name="Lapidus A."/>
            <person name="Cheng J.-F."/>
            <person name="Goodwin L."/>
            <person name="Pitluck S."/>
            <person name="Misra M."/>
            <person name="Chertkov O."/>
            <person name="Detter J.C."/>
            <person name="Han C."/>
            <person name="Tapia R."/>
            <person name="Land M."/>
            <person name="Hauser L."/>
            <person name="Kyrpides N."/>
            <person name="Ivanova N."/>
            <person name="Pagani I."/>
            <person name="Mouttaki H."/>
            <person name="He Z."/>
            <person name="Zhou J."/>
            <person name="Hemme C.L."/>
            <person name="Woyke T."/>
        </authorList>
    </citation>
    <scope>NUCLEOTIDE SEQUENCE [LARGE SCALE GENOMIC DNA]</scope>
    <source>
        <strain evidence="10">DSM 2782</strain>
    </source>
</reference>
<dbReference type="PANTHER" id="PTHR38438">
    <property type="entry name" value="RIBOFLAVIN TRANSPORTER RIBU"/>
    <property type="match status" value="1"/>
</dbReference>
<gene>
    <name evidence="10" type="ORF">Cpap_2423</name>
</gene>
<dbReference type="EMBL" id="ACXX02000004">
    <property type="protein sequence ID" value="EGD48273.1"/>
    <property type="molecule type" value="Genomic_DNA"/>
</dbReference>
<comment type="similarity">
    <text evidence="2 8">Belongs to the prokaryotic riboflavin transporter (P-RFT) (TC 2.A.87) family.</text>
</comment>
<feature type="transmembrane region" description="Helical" evidence="9">
    <location>
        <begin position="102"/>
        <end position="125"/>
    </location>
</feature>
<dbReference type="Gene3D" id="1.10.1760.20">
    <property type="match status" value="1"/>
</dbReference>
<evidence type="ECO:0000256" key="7">
    <source>
        <dbReference type="ARBA" id="ARBA00023136"/>
    </source>
</evidence>
<evidence type="ECO:0000256" key="2">
    <source>
        <dbReference type="ARBA" id="ARBA00005540"/>
    </source>
</evidence>
<dbReference type="eggNOG" id="COG3601">
    <property type="taxonomic scope" value="Bacteria"/>
</dbReference>
<dbReference type="InterPro" id="IPR025720">
    <property type="entry name" value="RibU"/>
</dbReference>
<keyword evidence="6 9" id="KW-1133">Transmembrane helix</keyword>
<keyword evidence="5 9" id="KW-0812">Transmembrane</keyword>
<evidence type="ECO:0000256" key="3">
    <source>
        <dbReference type="ARBA" id="ARBA00022448"/>
    </source>
</evidence>
<feature type="transmembrane region" description="Helical" evidence="9">
    <location>
        <begin position="145"/>
        <end position="165"/>
    </location>
</feature>
<dbReference type="RefSeq" id="WP_004618331.1">
    <property type="nucleotide sequence ID" value="NZ_ACXX02000004.1"/>
</dbReference>
<feature type="transmembrane region" description="Helical" evidence="9">
    <location>
        <begin position="40"/>
        <end position="63"/>
    </location>
</feature>
<name>F1TB69_9FIRM</name>
<sequence length="217" mass="23240">MNQSAKKITTYALFCALAFVVVALIRIPLVLFLKFEPKDVVITIGGFLYGPIATVIISVVVAFVEMITISSDGVIGFVMNVISAVAFAGTASIIYKRKSTMTGAAIGLGLGTVLMTVLMLLWNYFLAPIFMGFPREDVVKLLVPAFLPFNLIKGGINAALTLLLYKPIINILRKASVVPDVESIAEEGTAKKTGVIILALFVLASCILMVLSLRGII</sequence>
<dbReference type="OrthoDB" id="9809216at2"/>
<dbReference type="Proteomes" id="UP000003860">
    <property type="component" value="Unassembled WGS sequence"/>
</dbReference>
<dbReference type="AlphaFoldDB" id="F1TB69"/>
<protein>
    <recommendedName>
        <fullName evidence="8">Riboflavin transporter</fullName>
    </recommendedName>
</protein>
<comment type="subcellular location">
    <subcellularLocation>
        <location evidence="1">Cell membrane</location>
        <topology evidence="1">Multi-pass membrane protein</topology>
    </subcellularLocation>
</comment>
<dbReference type="GO" id="GO:0005886">
    <property type="term" value="C:plasma membrane"/>
    <property type="evidence" value="ECO:0007669"/>
    <property type="project" value="UniProtKB-SubCell"/>
</dbReference>
<keyword evidence="3 8" id="KW-0813">Transport</keyword>
<comment type="function">
    <text evidence="8">Probably a riboflavin-binding protein that interacts with the energy-coupling factor (ECF) ABC-transporter complex.</text>
</comment>
<feature type="transmembrane region" description="Helical" evidence="9">
    <location>
        <begin position="195"/>
        <end position="216"/>
    </location>
</feature>
<dbReference type="PANTHER" id="PTHR38438:SF1">
    <property type="entry name" value="RIBOFLAVIN TRANSPORTER RIBU"/>
    <property type="match status" value="1"/>
</dbReference>
<dbReference type="InterPro" id="IPR024529">
    <property type="entry name" value="ECF_trnsprt_substrate-spec"/>
</dbReference>
<feature type="transmembrane region" description="Helical" evidence="9">
    <location>
        <begin position="12"/>
        <end position="33"/>
    </location>
</feature>
<dbReference type="PIRSF" id="PIRSF037778">
    <property type="entry name" value="UCP037778_transp_RibU"/>
    <property type="match status" value="1"/>
</dbReference>
<evidence type="ECO:0000256" key="5">
    <source>
        <dbReference type="ARBA" id="ARBA00022692"/>
    </source>
</evidence>
<keyword evidence="4 8" id="KW-1003">Cell membrane</keyword>
<organism evidence="10 11">
    <name type="scientific">Ruminiclostridium papyrosolvens DSM 2782</name>
    <dbReference type="NCBI Taxonomy" id="588581"/>
    <lineage>
        <taxon>Bacteria</taxon>
        <taxon>Bacillati</taxon>
        <taxon>Bacillota</taxon>
        <taxon>Clostridia</taxon>
        <taxon>Eubacteriales</taxon>
        <taxon>Oscillospiraceae</taxon>
        <taxon>Ruminiclostridium</taxon>
    </lineage>
</organism>
<keyword evidence="11" id="KW-1185">Reference proteome</keyword>